<dbReference type="InterPro" id="IPR029151">
    <property type="entry name" value="Sensor-like_sf"/>
</dbReference>
<dbReference type="GO" id="GO:0000155">
    <property type="term" value="F:phosphorelay sensor kinase activity"/>
    <property type="evidence" value="ECO:0007669"/>
    <property type="project" value="InterPro"/>
</dbReference>
<dbReference type="RefSeq" id="WP_011940207.1">
    <property type="nucleotide sequence ID" value="NC_009483.1"/>
</dbReference>
<dbReference type="Proteomes" id="UP000006695">
    <property type="component" value="Chromosome"/>
</dbReference>
<name>A5G6X8_GEOUR</name>
<comment type="subcellular location">
    <subcellularLocation>
        <location evidence="2">Cell membrane</location>
        <topology evidence="2">Multi-pass membrane protein</topology>
    </subcellularLocation>
</comment>
<sequence length="671" mass="72670">MRRRFSIRAKLTLGSLLPLFVAFVFCGLTGLYLINTKIASQAQEKVRTDLNAAREVYQNELSHVNELVDLTAGNPFAAAAVETGDRRSLAALLSSLQSRKHLDILTVVDRNGRVLYRAHNPAASGDVIASNGFVRSALQGIPINGTTTLTHNELAAERKELAKQAAINVVPTPRSRQGQADVERSGMVLAAAAPVLDASGRPIGALYGAILLNNNNTLVDRIKQIVYEGVQFNGKDVGTATIFLGDTRIATNVPAAGGTRAIGTRLSAEVYNRVIQEGKKWVDRAFVVNDWYITAYEPIHDSRGEAVGALYVGMLEKPYAALKKKVNVIFGIVILASSLLGIAVSGGIGAHLSRPIRDLEKLARRVAVGERDLRIEVKTADEMEDLADEFNEMTGALARHEEEINSLNRTLEQKVRERTAELEEKNLLLLQTQAELVRAEKLADLGIMAAGVAHEINTPLTIIRGNAEVLEMFITPGHPNREEIDIISRQTERMAKIVSNLLLFARQKKLHQGRVAIHALLNDIVSQIGFQATLADIRIVRNYSPDLDTISGDSDQLRQVFTNLILNAVQAMEGSGTLTLATRILPDEAGYSIEVADTGSGIGPDQREKIFTPFFTTKATGSGLGLSVSYGIIKDHGGDISVESSPETGTTFRVVLPGKTADIPPHPNGTA</sequence>
<evidence type="ECO:0000256" key="11">
    <source>
        <dbReference type="SAM" id="Coils"/>
    </source>
</evidence>
<dbReference type="InterPro" id="IPR036890">
    <property type="entry name" value="HATPase_C_sf"/>
</dbReference>
<dbReference type="Gene3D" id="3.30.450.20">
    <property type="entry name" value="PAS domain"/>
    <property type="match status" value="1"/>
</dbReference>
<accession>A5G6X8</accession>
<dbReference type="InterPro" id="IPR003594">
    <property type="entry name" value="HATPase_dom"/>
</dbReference>
<evidence type="ECO:0000256" key="8">
    <source>
        <dbReference type="ARBA" id="ARBA00022777"/>
    </source>
</evidence>
<keyword evidence="9 12" id="KW-1133">Transmembrane helix</keyword>
<gene>
    <name evidence="15" type="ordered locus">Gura_3390</name>
</gene>
<evidence type="ECO:0000256" key="9">
    <source>
        <dbReference type="ARBA" id="ARBA00022989"/>
    </source>
</evidence>
<dbReference type="InterPro" id="IPR004358">
    <property type="entry name" value="Sig_transdc_His_kin-like_C"/>
</dbReference>
<protein>
    <recommendedName>
        <fullName evidence="3">histidine kinase</fullName>
        <ecNumber evidence="3">2.7.13.3</ecNumber>
    </recommendedName>
</protein>
<dbReference type="CDD" id="cd00082">
    <property type="entry name" value="HisKA"/>
    <property type="match status" value="1"/>
</dbReference>
<feature type="coiled-coil region" evidence="11">
    <location>
        <begin position="383"/>
        <end position="442"/>
    </location>
</feature>
<dbReference type="SMART" id="SM00387">
    <property type="entry name" value="HATPase_c"/>
    <property type="match status" value="1"/>
</dbReference>
<dbReference type="OrthoDB" id="9781147at2"/>
<dbReference type="SUPFAM" id="SSF158472">
    <property type="entry name" value="HAMP domain-like"/>
    <property type="match status" value="1"/>
</dbReference>
<dbReference type="InterPro" id="IPR033463">
    <property type="entry name" value="sCache_3"/>
</dbReference>
<dbReference type="SMART" id="SM00388">
    <property type="entry name" value="HisKA"/>
    <property type="match status" value="1"/>
</dbReference>
<keyword evidence="11" id="KW-0175">Coiled coil</keyword>
<evidence type="ECO:0000256" key="5">
    <source>
        <dbReference type="ARBA" id="ARBA00022553"/>
    </source>
</evidence>
<evidence type="ECO:0000256" key="7">
    <source>
        <dbReference type="ARBA" id="ARBA00022692"/>
    </source>
</evidence>
<keyword evidence="7 12" id="KW-0812">Transmembrane</keyword>
<dbReference type="CDD" id="cd06225">
    <property type="entry name" value="HAMP"/>
    <property type="match status" value="1"/>
</dbReference>
<evidence type="ECO:0000256" key="3">
    <source>
        <dbReference type="ARBA" id="ARBA00012438"/>
    </source>
</evidence>
<dbReference type="SUPFAM" id="SSF103190">
    <property type="entry name" value="Sensory domain-like"/>
    <property type="match status" value="1"/>
</dbReference>
<dbReference type="EC" id="2.7.13.3" evidence="3"/>
<dbReference type="KEGG" id="gur:Gura_3390"/>
<keyword evidence="10 12" id="KW-0472">Membrane</keyword>
<dbReference type="EMBL" id="CP000698">
    <property type="protein sequence ID" value="ABQ27546.1"/>
    <property type="molecule type" value="Genomic_DNA"/>
</dbReference>
<dbReference type="Gene3D" id="3.30.565.10">
    <property type="entry name" value="Histidine kinase-like ATPase, C-terminal domain"/>
    <property type="match status" value="1"/>
</dbReference>
<dbReference type="InterPro" id="IPR003660">
    <property type="entry name" value="HAMP_dom"/>
</dbReference>
<dbReference type="InterPro" id="IPR003661">
    <property type="entry name" value="HisK_dim/P_dom"/>
</dbReference>
<dbReference type="Pfam" id="PF00672">
    <property type="entry name" value="HAMP"/>
    <property type="match status" value="1"/>
</dbReference>
<feature type="domain" description="Histidine kinase" evidence="13">
    <location>
        <begin position="451"/>
        <end position="660"/>
    </location>
</feature>
<dbReference type="Pfam" id="PF17202">
    <property type="entry name" value="sCache_3_3"/>
    <property type="match status" value="1"/>
</dbReference>
<dbReference type="PRINTS" id="PR00344">
    <property type="entry name" value="BCTRLSENSOR"/>
</dbReference>
<dbReference type="HOGENOM" id="CLU_000445_89_21_7"/>
<evidence type="ECO:0000256" key="6">
    <source>
        <dbReference type="ARBA" id="ARBA00022679"/>
    </source>
</evidence>
<evidence type="ECO:0000313" key="16">
    <source>
        <dbReference type="Proteomes" id="UP000006695"/>
    </source>
</evidence>
<dbReference type="InterPro" id="IPR005467">
    <property type="entry name" value="His_kinase_dom"/>
</dbReference>
<keyword evidence="4" id="KW-1003">Cell membrane</keyword>
<dbReference type="SUPFAM" id="SSF55874">
    <property type="entry name" value="ATPase domain of HSP90 chaperone/DNA topoisomerase II/histidine kinase"/>
    <property type="match status" value="1"/>
</dbReference>
<dbReference type="Pfam" id="PF02518">
    <property type="entry name" value="HATPase_c"/>
    <property type="match status" value="1"/>
</dbReference>
<dbReference type="Pfam" id="PF00512">
    <property type="entry name" value="HisKA"/>
    <property type="match status" value="1"/>
</dbReference>
<dbReference type="PROSITE" id="PS50885">
    <property type="entry name" value="HAMP"/>
    <property type="match status" value="1"/>
</dbReference>
<dbReference type="Gene3D" id="6.10.340.10">
    <property type="match status" value="1"/>
</dbReference>
<organism evidence="15 16">
    <name type="scientific">Geotalea uraniireducens (strain Rf4)</name>
    <name type="common">Geobacter uraniireducens</name>
    <dbReference type="NCBI Taxonomy" id="351605"/>
    <lineage>
        <taxon>Bacteria</taxon>
        <taxon>Pseudomonadati</taxon>
        <taxon>Thermodesulfobacteriota</taxon>
        <taxon>Desulfuromonadia</taxon>
        <taxon>Geobacterales</taxon>
        <taxon>Geobacteraceae</taxon>
        <taxon>Geotalea</taxon>
    </lineage>
</organism>
<dbReference type="PANTHER" id="PTHR43065">
    <property type="entry name" value="SENSOR HISTIDINE KINASE"/>
    <property type="match status" value="1"/>
</dbReference>
<proteinExistence type="predicted"/>
<evidence type="ECO:0000313" key="15">
    <source>
        <dbReference type="EMBL" id="ABQ27546.1"/>
    </source>
</evidence>
<evidence type="ECO:0000259" key="14">
    <source>
        <dbReference type="PROSITE" id="PS50885"/>
    </source>
</evidence>
<evidence type="ECO:0000256" key="4">
    <source>
        <dbReference type="ARBA" id="ARBA00022475"/>
    </source>
</evidence>
<reference evidence="15 16" key="1">
    <citation type="submission" date="2007-05" db="EMBL/GenBank/DDBJ databases">
        <title>Complete sequence of Geobacter uraniireducens Rf4.</title>
        <authorList>
            <consortium name="US DOE Joint Genome Institute"/>
            <person name="Copeland A."/>
            <person name="Lucas S."/>
            <person name="Lapidus A."/>
            <person name="Barry K."/>
            <person name="Detter J.C."/>
            <person name="Glavina del Rio T."/>
            <person name="Hammon N."/>
            <person name="Israni S."/>
            <person name="Dalin E."/>
            <person name="Tice H."/>
            <person name="Pitluck S."/>
            <person name="Chertkov O."/>
            <person name="Brettin T."/>
            <person name="Bruce D."/>
            <person name="Han C."/>
            <person name="Schmutz J."/>
            <person name="Larimer F."/>
            <person name="Land M."/>
            <person name="Hauser L."/>
            <person name="Kyrpides N."/>
            <person name="Mikhailova N."/>
            <person name="Shelobolina E."/>
            <person name="Aklujkar M."/>
            <person name="Lovley D."/>
            <person name="Richardson P."/>
        </authorList>
    </citation>
    <scope>NUCLEOTIDE SEQUENCE [LARGE SCALE GENOMIC DNA]</scope>
    <source>
        <strain evidence="15 16">Rf4</strain>
    </source>
</reference>
<evidence type="ECO:0000256" key="2">
    <source>
        <dbReference type="ARBA" id="ARBA00004651"/>
    </source>
</evidence>
<evidence type="ECO:0000259" key="13">
    <source>
        <dbReference type="PROSITE" id="PS50109"/>
    </source>
</evidence>
<keyword evidence="8 15" id="KW-0418">Kinase</keyword>
<feature type="domain" description="HAMP" evidence="14">
    <location>
        <begin position="350"/>
        <end position="402"/>
    </location>
</feature>
<dbReference type="AlphaFoldDB" id="A5G6X8"/>
<comment type="catalytic activity">
    <reaction evidence="1">
        <text>ATP + protein L-histidine = ADP + protein N-phospho-L-histidine.</text>
        <dbReference type="EC" id="2.7.13.3"/>
    </reaction>
</comment>
<keyword evidence="5" id="KW-0597">Phosphoprotein</keyword>
<dbReference type="GO" id="GO:0005886">
    <property type="term" value="C:plasma membrane"/>
    <property type="evidence" value="ECO:0007669"/>
    <property type="project" value="UniProtKB-SubCell"/>
</dbReference>
<keyword evidence="6" id="KW-0808">Transferase</keyword>
<dbReference type="Gene3D" id="1.10.287.130">
    <property type="match status" value="1"/>
</dbReference>
<feature type="transmembrane region" description="Helical" evidence="12">
    <location>
        <begin position="12"/>
        <end position="34"/>
    </location>
</feature>
<evidence type="ECO:0000256" key="12">
    <source>
        <dbReference type="SAM" id="Phobius"/>
    </source>
</evidence>
<evidence type="ECO:0000256" key="10">
    <source>
        <dbReference type="ARBA" id="ARBA00023136"/>
    </source>
</evidence>
<dbReference type="PANTHER" id="PTHR43065:SF42">
    <property type="entry name" value="TWO-COMPONENT SENSOR PPRA"/>
    <property type="match status" value="1"/>
</dbReference>
<evidence type="ECO:0000256" key="1">
    <source>
        <dbReference type="ARBA" id="ARBA00000085"/>
    </source>
</evidence>
<dbReference type="SUPFAM" id="SSF47384">
    <property type="entry name" value="Homodimeric domain of signal transducing histidine kinase"/>
    <property type="match status" value="1"/>
</dbReference>
<dbReference type="STRING" id="351605.Gura_3390"/>
<dbReference type="PROSITE" id="PS50109">
    <property type="entry name" value="HIS_KIN"/>
    <property type="match status" value="1"/>
</dbReference>
<dbReference type="InterPro" id="IPR036097">
    <property type="entry name" value="HisK_dim/P_sf"/>
</dbReference>
<dbReference type="SMART" id="SM00304">
    <property type="entry name" value="HAMP"/>
    <property type="match status" value="1"/>
</dbReference>
<keyword evidence="16" id="KW-1185">Reference proteome</keyword>